<organism evidence="2 3">
    <name type="scientific">Symmachiella macrocystis</name>
    <dbReference type="NCBI Taxonomy" id="2527985"/>
    <lineage>
        <taxon>Bacteria</taxon>
        <taxon>Pseudomonadati</taxon>
        <taxon>Planctomycetota</taxon>
        <taxon>Planctomycetia</taxon>
        <taxon>Planctomycetales</taxon>
        <taxon>Planctomycetaceae</taxon>
        <taxon>Symmachiella</taxon>
    </lineage>
</organism>
<dbReference type="InterPro" id="IPR036291">
    <property type="entry name" value="NAD(P)-bd_dom_sf"/>
</dbReference>
<evidence type="ECO:0000313" key="3">
    <source>
        <dbReference type="Proteomes" id="UP000320735"/>
    </source>
</evidence>
<dbReference type="FunFam" id="3.40.50.720:FF:000084">
    <property type="entry name" value="Short-chain dehydrogenase reductase"/>
    <property type="match status" value="1"/>
</dbReference>
<comment type="similarity">
    <text evidence="1">Belongs to the short-chain dehydrogenases/reductases (SDR) family.</text>
</comment>
<dbReference type="PRINTS" id="PR00080">
    <property type="entry name" value="SDRFAMILY"/>
</dbReference>
<evidence type="ECO:0000256" key="1">
    <source>
        <dbReference type="ARBA" id="ARBA00006484"/>
    </source>
</evidence>
<dbReference type="Pfam" id="PF13561">
    <property type="entry name" value="adh_short_C2"/>
    <property type="match status" value="1"/>
</dbReference>
<dbReference type="Proteomes" id="UP000320735">
    <property type="component" value="Unassembled WGS sequence"/>
</dbReference>
<dbReference type="PANTHER" id="PTHR42760">
    <property type="entry name" value="SHORT-CHAIN DEHYDROGENASES/REDUCTASES FAMILY MEMBER"/>
    <property type="match status" value="1"/>
</dbReference>
<proteinExistence type="inferred from homology"/>
<dbReference type="InterPro" id="IPR002347">
    <property type="entry name" value="SDR_fam"/>
</dbReference>
<sequence length="313" mass="33430">MLLLIVFPRLYVCVERQGAAKQRVLWYTFDSPFAPVTGVDESYLTWPLSIGCSMKVNLQDQVALVTGAAQGIGKSIAEALAANGARVVFTDVDLATVTETAAGHDGCLARQLDVTNEAQIAEVIAGTVDEWGRLDIVVNNAGVNTMAHRVTIDEFPREEWDRLLNVDLNGLFAVSQAAARVMRGQGSGKIINIASIAGLVPLRLQCAFVAAKAGVINLTKAMAIELGQYGILVNGIAPGSIMTQGTRQLFYGEDGSFRDSVQQLLAHIPLARPGTTEEIAHAALFLAAPESSYITGHILTVDGGWTAGYTRDF</sequence>
<accession>A0A5C6B4L5</accession>
<comment type="caution">
    <text evidence="2">The sequence shown here is derived from an EMBL/GenBank/DDBJ whole genome shotgun (WGS) entry which is preliminary data.</text>
</comment>
<dbReference type="GO" id="GO:0004316">
    <property type="term" value="F:3-oxoacyl-[acyl-carrier-protein] reductase (NADPH) activity"/>
    <property type="evidence" value="ECO:0007669"/>
    <property type="project" value="UniProtKB-EC"/>
</dbReference>
<dbReference type="AlphaFoldDB" id="A0A5C6B4L5"/>
<reference evidence="2 3" key="1">
    <citation type="submission" date="2019-02" db="EMBL/GenBank/DDBJ databases">
        <title>Deep-cultivation of Planctomycetes and their phenomic and genomic characterization uncovers novel biology.</title>
        <authorList>
            <person name="Wiegand S."/>
            <person name="Jogler M."/>
            <person name="Boedeker C."/>
            <person name="Pinto D."/>
            <person name="Vollmers J."/>
            <person name="Rivas-Marin E."/>
            <person name="Kohn T."/>
            <person name="Peeters S.H."/>
            <person name="Heuer A."/>
            <person name="Rast P."/>
            <person name="Oberbeckmann S."/>
            <person name="Bunk B."/>
            <person name="Jeske O."/>
            <person name="Meyerdierks A."/>
            <person name="Storesund J.E."/>
            <person name="Kallscheuer N."/>
            <person name="Luecker S."/>
            <person name="Lage O.M."/>
            <person name="Pohl T."/>
            <person name="Merkel B.J."/>
            <person name="Hornburger P."/>
            <person name="Mueller R.-W."/>
            <person name="Bruemmer F."/>
            <person name="Labrenz M."/>
            <person name="Spormann A.M."/>
            <person name="Op Den Camp H."/>
            <person name="Overmann J."/>
            <person name="Amann R."/>
            <person name="Jetten M.S.M."/>
            <person name="Mascher T."/>
            <person name="Medema M.H."/>
            <person name="Devos D.P."/>
            <person name="Kaster A.-K."/>
            <person name="Ovreas L."/>
            <person name="Rohde M."/>
            <person name="Galperin M.Y."/>
            <person name="Jogler C."/>
        </authorList>
    </citation>
    <scope>NUCLEOTIDE SEQUENCE [LARGE SCALE GENOMIC DNA]</scope>
    <source>
        <strain evidence="2 3">CA54</strain>
    </source>
</reference>
<keyword evidence="2" id="KW-0560">Oxidoreductase</keyword>
<gene>
    <name evidence="2" type="primary">fabG_14</name>
    <name evidence="2" type="ORF">CA54_56500</name>
</gene>
<dbReference type="EC" id="1.1.1.100" evidence="2"/>
<protein>
    <submittedName>
        <fullName evidence="2">3-oxoacyl-[acyl-carrier-protein] reductase FabG</fullName>
        <ecNumber evidence="2">1.1.1.100</ecNumber>
    </submittedName>
</protein>
<keyword evidence="3" id="KW-1185">Reference proteome</keyword>
<dbReference type="NCBIfam" id="NF005559">
    <property type="entry name" value="PRK07231.1"/>
    <property type="match status" value="1"/>
</dbReference>
<dbReference type="PRINTS" id="PR00081">
    <property type="entry name" value="GDHRDH"/>
</dbReference>
<dbReference type="EMBL" id="SJPP01000003">
    <property type="protein sequence ID" value="TWU07245.1"/>
    <property type="molecule type" value="Genomic_DNA"/>
</dbReference>
<name>A0A5C6B4L5_9PLAN</name>
<evidence type="ECO:0000313" key="2">
    <source>
        <dbReference type="EMBL" id="TWU07245.1"/>
    </source>
</evidence>
<dbReference type="SUPFAM" id="SSF51735">
    <property type="entry name" value="NAD(P)-binding Rossmann-fold domains"/>
    <property type="match status" value="1"/>
</dbReference>
<dbReference type="Gene3D" id="3.40.50.720">
    <property type="entry name" value="NAD(P)-binding Rossmann-like Domain"/>
    <property type="match status" value="1"/>
</dbReference>